<feature type="region of interest" description="Disordered" evidence="1">
    <location>
        <begin position="1"/>
        <end position="21"/>
    </location>
</feature>
<gene>
    <name evidence="2" type="ORF">CEUTPL_LOCUS11321</name>
</gene>
<evidence type="ECO:0000313" key="3">
    <source>
        <dbReference type="Proteomes" id="UP001152799"/>
    </source>
</evidence>
<reference evidence="2" key="1">
    <citation type="submission" date="2022-01" db="EMBL/GenBank/DDBJ databases">
        <authorList>
            <person name="King R."/>
        </authorList>
    </citation>
    <scope>NUCLEOTIDE SEQUENCE</scope>
</reference>
<dbReference type="Proteomes" id="UP001152799">
    <property type="component" value="Chromosome 6"/>
</dbReference>
<protein>
    <submittedName>
        <fullName evidence="2">Uncharacterized protein</fullName>
    </submittedName>
</protein>
<dbReference type="OrthoDB" id="6703544at2759"/>
<evidence type="ECO:0000313" key="2">
    <source>
        <dbReference type="EMBL" id="CAG9770876.1"/>
    </source>
</evidence>
<name>A0A9N9MVL5_9CUCU</name>
<sequence>MISNKERNIGDSHSEGSIDNELKHMKENIRTKLLDALKKAHNLKKRTRLKKINVNRTTLKRTSLADKVLGIIIKERREWTLSEFNELIYTAASVVAGENERKSPYRSNLCEPRWKIRIRKCIESYRSELAILYEFKNDVPTRKVLSKVDGICKKYKIDETIEELELKVKMKLLDKSQRLRRYSKRADHYYQNKIFNEDPKKFY</sequence>
<dbReference type="AlphaFoldDB" id="A0A9N9MVL5"/>
<proteinExistence type="predicted"/>
<accession>A0A9N9MVL5</accession>
<dbReference type="EMBL" id="OU892282">
    <property type="protein sequence ID" value="CAG9770876.1"/>
    <property type="molecule type" value="Genomic_DNA"/>
</dbReference>
<organism evidence="2 3">
    <name type="scientific">Ceutorhynchus assimilis</name>
    <name type="common">cabbage seed weevil</name>
    <dbReference type="NCBI Taxonomy" id="467358"/>
    <lineage>
        <taxon>Eukaryota</taxon>
        <taxon>Metazoa</taxon>
        <taxon>Ecdysozoa</taxon>
        <taxon>Arthropoda</taxon>
        <taxon>Hexapoda</taxon>
        <taxon>Insecta</taxon>
        <taxon>Pterygota</taxon>
        <taxon>Neoptera</taxon>
        <taxon>Endopterygota</taxon>
        <taxon>Coleoptera</taxon>
        <taxon>Polyphaga</taxon>
        <taxon>Cucujiformia</taxon>
        <taxon>Curculionidae</taxon>
        <taxon>Ceutorhynchinae</taxon>
        <taxon>Ceutorhynchus</taxon>
    </lineage>
</organism>
<evidence type="ECO:0000256" key="1">
    <source>
        <dbReference type="SAM" id="MobiDB-lite"/>
    </source>
</evidence>
<keyword evidence="3" id="KW-1185">Reference proteome</keyword>